<keyword evidence="3 12" id="KW-0812">Transmembrane</keyword>
<dbReference type="GO" id="GO:0005886">
    <property type="term" value="C:plasma membrane"/>
    <property type="evidence" value="ECO:0007669"/>
    <property type="project" value="UniProtKB-SubCell"/>
</dbReference>
<dbReference type="HAMAP" id="MF_01665">
    <property type="entry name" value="HemeA_synth_type2"/>
    <property type="match status" value="1"/>
</dbReference>
<dbReference type="GO" id="GO:0046872">
    <property type="term" value="F:metal ion binding"/>
    <property type="evidence" value="ECO:0007669"/>
    <property type="project" value="UniProtKB-KW"/>
</dbReference>
<dbReference type="GO" id="GO:0006784">
    <property type="term" value="P:heme A biosynthetic process"/>
    <property type="evidence" value="ECO:0007669"/>
    <property type="project" value="UniProtKB-UniRule"/>
</dbReference>
<evidence type="ECO:0000256" key="8">
    <source>
        <dbReference type="ARBA" id="ARBA00023133"/>
    </source>
</evidence>
<keyword evidence="14" id="KW-1185">Reference proteome</keyword>
<evidence type="ECO:0000256" key="2">
    <source>
        <dbReference type="ARBA" id="ARBA00004141"/>
    </source>
</evidence>
<keyword evidence="5 12" id="KW-1133">Transmembrane helix</keyword>
<feature type="transmembrane region" description="Helical" evidence="12">
    <location>
        <begin position="268"/>
        <end position="287"/>
    </location>
</feature>
<feature type="transmembrane region" description="Helical" evidence="12">
    <location>
        <begin position="20"/>
        <end position="40"/>
    </location>
</feature>
<dbReference type="PANTHER" id="PTHR23289">
    <property type="entry name" value="CYTOCHROME C OXIDASE ASSEMBLY PROTEIN COX15"/>
    <property type="match status" value="1"/>
</dbReference>
<evidence type="ECO:0000256" key="11">
    <source>
        <dbReference type="ARBA" id="ARBA00048044"/>
    </source>
</evidence>
<evidence type="ECO:0000256" key="1">
    <source>
        <dbReference type="ARBA" id="ARBA00001970"/>
    </source>
</evidence>
<feature type="binding site" description="axial binding residue" evidence="12">
    <location>
        <position position="331"/>
    </location>
    <ligand>
        <name>heme</name>
        <dbReference type="ChEBI" id="CHEBI:30413"/>
    </ligand>
    <ligandPart>
        <name>Fe</name>
        <dbReference type="ChEBI" id="CHEBI:18248"/>
    </ligandPart>
</feature>
<dbReference type="Proteomes" id="UP000476030">
    <property type="component" value="Unassembled WGS sequence"/>
</dbReference>
<feature type="transmembrane region" description="Helical" evidence="12">
    <location>
        <begin position="299"/>
        <end position="323"/>
    </location>
</feature>
<name>A0A6L8WA11_9PROT</name>
<evidence type="ECO:0000256" key="4">
    <source>
        <dbReference type="ARBA" id="ARBA00022723"/>
    </source>
</evidence>
<comment type="subcellular location">
    <subcellularLocation>
        <location evidence="12">Cell membrane</location>
        <topology evidence="12">Multi-pass membrane protein</topology>
    </subcellularLocation>
    <subcellularLocation>
        <location evidence="2">Membrane</location>
        <topology evidence="2">Multi-pass membrane protein</topology>
    </subcellularLocation>
</comment>
<dbReference type="EMBL" id="WTUW01000002">
    <property type="protein sequence ID" value="MZR31027.1"/>
    <property type="molecule type" value="Genomic_DNA"/>
</dbReference>
<feature type="transmembrane region" description="Helical" evidence="12">
    <location>
        <begin position="135"/>
        <end position="153"/>
    </location>
</feature>
<feature type="binding site" description="axial binding residue" evidence="12">
    <location>
        <position position="270"/>
    </location>
    <ligand>
        <name>heme</name>
        <dbReference type="ChEBI" id="CHEBI:30413"/>
    </ligand>
    <ligandPart>
        <name>Fe</name>
        <dbReference type="ChEBI" id="CHEBI:18248"/>
    </ligandPart>
</feature>
<evidence type="ECO:0000256" key="9">
    <source>
        <dbReference type="ARBA" id="ARBA00023136"/>
    </source>
</evidence>
<dbReference type="PANTHER" id="PTHR23289:SF2">
    <property type="entry name" value="CYTOCHROME C OXIDASE ASSEMBLY PROTEIN COX15 HOMOLOG"/>
    <property type="match status" value="1"/>
</dbReference>
<comment type="function">
    <text evidence="12">Catalyzes the conversion of heme O to heme A by two successive hydroxylations of the methyl group at C8. The first hydroxylation forms heme I, the second hydroxylation results in an unstable dihydroxymethyl group, which spontaneously dehydrates, resulting in the formyl group of heme A.</text>
</comment>
<evidence type="ECO:0000256" key="6">
    <source>
        <dbReference type="ARBA" id="ARBA00023002"/>
    </source>
</evidence>
<keyword evidence="9 12" id="KW-0472">Membrane</keyword>
<keyword evidence="12" id="KW-1003">Cell membrane</keyword>
<evidence type="ECO:0000256" key="12">
    <source>
        <dbReference type="HAMAP-Rule" id="MF_01665"/>
    </source>
</evidence>
<dbReference type="InterPro" id="IPR023754">
    <property type="entry name" value="HemeA_Synthase_type2"/>
</dbReference>
<evidence type="ECO:0000313" key="13">
    <source>
        <dbReference type="EMBL" id="MZR31027.1"/>
    </source>
</evidence>
<feature type="transmembrane region" description="Helical" evidence="12">
    <location>
        <begin position="329"/>
        <end position="346"/>
    </location>
</feature>
<dbReference type="RefSeq" id="WP_161315561.1">
    <property type="nucleotide sequence ID" value="NZ_WTUW01000002.1"/>
</dbReference>
<comment type="subunit">
    <text evidence="12">Interacts with CtaB.</text>
</comment>
<keyword evidence="4 12" id="KW-0479">Metal-binding</keyword>
<dbReference type="Pfam" id="PF02628">
    <property type="entry name" value="COX15-CtaA"/>
    <property type="match status" value="1"/>
</dbReference>
<keyword evidence="8 12" id="KW-0350">Heme biosynthesis</keyword>
<organism evidence="13 14">
    <name type="scientific">Sneathiella litorea</name>
    <dbReference type="NCBI Taxonomy" id="2606216"/>
    <lineage>
        <taxon>Bacteria</taxon>
        <taxon>Pseudomonadati</taxon>
        <taxon>Pseudomonadota</taxon>
        <taxon>Alphaproteobacteria</taxon>
        <taxon>Sneathiellales</taxon>
        <taxon>Sneathiellaceae</taxon>
        <taxon>Sneathiella</taxon>
    </lineage>
</organism>
<accession>A0A6L8WA11</accession>
<evidence type="ECO:0000256" key="10">
    <source>
        <dbReference type="ARBA" id="ARBA00044501"/>
    </source>
</evidence>
<evidence type="ECO:0000256" key="5">
    <source>
        <dbReference type="ARBA" id="ARBA00022989"/>
    </source>
</evidence>
<dbReference type="AlphaFoldDB" id="A0A6L8WA11"/>
<comment type="cofactor">
    <cofactor evidence="1 12">
        <name>heme b</name>
        <dbReference type="ChEBI" id="CHEBI:60344"/>
    </cofactor>
</comment>
<dbReference type="GO" id="GO:0016653">
    <property type="term" value="F:oxidoreductase activity, acting on NAD(P)H, heme protein as acceptor"/>
    <property type="evidence" value="ECO:0007669"/>
    <property type="project" value="TreeGrafter"/>
</dbReference>
<feature type="transmembrane region" description="Helical" evidence="12">
    <location>
        <begin position="211"/>
        <end position="234"/>
    </location>
</feature>
<gene>
    <name evidence="12" type="primary">ctaA</name>
    <name evidence="13" type="ORF">GQE98_10325</name>
</gene>
<comment type="caution">
    <text evidence="13">The sequence shown here is derived from an EMBL/GenBank/DDBJ whole genome shotgun (WGS) entry which is preliminary data.</text>
</comment>
<feature type="transmembrane region" description="Helical" evidence="12">
    <location>
        <begin position="168"/>
        <end position="190"/>
    </location>
</feature>
<dbReference type="GO" id="GO:0120547">
    <property type="term" value="F:heme A synthase activity"/>
    <property type="evidence" value="ECO:0007669"/>
    <property type="project" value="UniProtKB-EC"/>
</dbReference>
<comment type="similarity">
    <text evidence="12">Belongs to the COX15/CtaA family. Type 2 subfamily.</text>
</comment>
<protein>
    <recommendedName>
        <fullName evidence="12">Heme A synthase</fullName>
        <shortName evidence="12">HAS</shortName>
        <ecNumber evidence="12">1.17.99.9</ecNumber>
    </recommendedName>
    <alternativeName>
        <fullName evidence="12">Cytochrome aa3-controlling protein</fullName>
    </alternativeName>
</protein>
<dbReference type="EC" id="1.17.99.9" evidence="12"/>
<sequence length="355" mass="38997">MTTDIESGAGAPAADGRKLVITWLTLVAVLVFAMIVLGGVTRLTNSGLSMTDWKPVTGWLPPLSHEAWMAEFERYKAFPEYQKINKGMSLSEFQGIYAFEFAHRVLGRIIGLAFFVPFVLLLLLRKIPRSMAPRLALLFLLGAAQGGMGWFMVKSGLVDHPDVSHYRLTAHLALASLIFAALLWTIFDLLRPTGERRAPAPATVRRTGYALLLLIALQIIIGGFVAGLNAGFVYTDWPLMGGRFLPEDFLHMQPLYHNFLENPGTVQFVHRMVGYAIAAAAIWLYLVSRGWGLDRRLRLGISWAVTLVLAQVFLGIVTLLHVVPVALGAAHQAGGMLVLAAALFVVHDLRSEQAT</sequence>
<evidence type="ECO:0000256" key="7">
    <source>
        <dbReference type="ARBA" id="ARBA00023004"/>
    </source>
</evidence>
<proteinExistence type="inferred from homology"/>
<keyword evidence="6 12" id="KW-0560">Oxidoreductase</keyword>
<evidence type="ECO:0000256" key="3">
    <source>
        <dbReference type="ARBA" id="ARBA00022692"/>
    </source>
</evidence>
<comment type="pathway">
    <text evidence="10 12">Porphyrin-containing compound metabolism; heme A biosynthesis; heme A from heme O: step 1/1.</text>
</comment>
<dbReference type="UniPathway" id="UPA00269">
    <property type="reaction ID" value="UER00713"/>
</dbReference>
<feature type="transmembrane region" description="Helical" evidence="12">
    <location>
        <begin position="105"/>
        <end position="123"/>
    </location>
</feature>
<evidence type="ECO:0000313" key="14">
    <source>
        <dbReference type="Proteomes" id="UP000476030"/>
    </source>
</evidence>
<keyword evidence="7 12" id="KW-0408">Iron</keyword>
<reference evidence="13 14" key="1">
    <citation type="submission" date="2019-12" db="EMBL/GenBank/DDBJ databases">
        <title>Snethiella sp. nov. sp. isolated from sea sand.</title>
        <authorList>
            <person name="Kim J."/>
            <person name="Jeong S.E."/>
            <person name="Jung H.S."/>
            <person name="Jeon C.O."/>
        </authorList>
    </citation>
    <scope>NUCLEOTIDE SEQUENCE [LARGE SCALE GENOMIC DNA]</scope>
    <source>
        <strain evidence="13 14">DP05</strain>
    </source>
</reference>
<comment type="catalytic activity">
    <reaction evidence="11">
        <text>Fe(II)-heme o + 2 A + H2O = Fe(II)-heme a + 2 AH2</text>
        <dbReference type="Rhea" id="RHEA:63388"/>
        <dbReference type="ChEBI" id="CHEBI:13193"/>
        <dbReference type="ChEBI" id="CHEBI:15377"/>
        <dbReference type="ChEBI" id="CHEBI:17499"/>
        <dbReference type="ChEBI" id="CHEBI:60530"/>
        <dbReference type="ChEBI" id="CHEBI:61715"/>
        <dbReference type="EC" id="1.17.99.9"/>
    </reaction>
    <physiologicalReaction direction="left-to-right" evidence="11">
        <dbReference type="Rhea" id="RHEA:63389"/>
    </physiologicalReaction>
</comment>
<dbReference type="InterPro" id="IPR003780">
    <property type="entry name" value="COX15/CtaA_fam"/>
</dbReference>